<protein>
    <recommendedName>
        <fullName evidence="7">Vegetative incompatibility protein HET-E-1</fullName>
    </recommendedName>
</protein>
<dbReference type="Gene3D" id="1.25.40.20">
    <property type="entry name" value="Ankyrin repeat-containing domain"/>
    <property type="match status" value="2"/>
</dbReference>
<dbReference type="InterPro" id="IPR010730">
    <property type="entry name" value="HET"/>
</dbReference>
<dbReference type="InterPro" id="IPR002110">
    <property type="entry name" value="Ankyrin_rpt"/>
</dbReference>
<dbReference type="OrthoDB" id="3650323at2759"/>
<evidence type="ECO:0000313" key="6">
    <source>
        <dbReference type="Proteomes" id="UP000825890"/>
    </source>
</evidence>
<dbReference type="AlphaFoldDB" id="A0A9P3FJC8"/>
<dbReference type="PANTHER" id="PTHR10622">
    <property type="entry name" value="HET DOMAIN-CONTAINING PROTEIN"/>
    <property type="match status" value="1"/>
</dbReference>
<dbReference type="GeneID" id="68293891"/>
<organism evidence="5 6">
    <name type="scientific">Cercospora kikuchii</name>
    <dbReference type="NCBI Taxonomy" id="84275"/>
    <lineage>
        <taxon>Eukaryota</taxon>
        <taxon>Fungi</taxon>
        <taxon>Dikarya</taxon>
        <taxon>Ascomycota</taxon>
        <taxon>Pezizomycotina</taxon>
        <taxon>Dothideomycetes</taxon>
        <taxon>Dothideomycetidae</taxon>
        <taxon>Mycosphaerellales</taxon>
        <taxon>Mycosphaerellaceae</taxon>
        <taxon>Cercospora</taxon>
    </lineage>
</organism>
<dbReference type="InterPro" id="IPR036770">
    <property type="entry name" value="Ankyrin_rpt-contain_sf"/>
</dbReference>
<keyword evidence="6" id="KW-1185">Reference proteome</keyword>
<dbReference type="PROSITE" id="PS50088">
    <property type="entry name" value="ANK_REPEAT"/>
    <property type="match status" value="2"/>
</dbReference>
<evidence type="ECO:0008006" key="7">
    <source>
        <dbReference type="Google" id="ProtNLM"/>
    </source>
</evidence>
<dbReference type="PANTHER" id="PTHR10622:SF12">
    <property type="entry name" value="HET DOMAIN-CONTAINING PROTEIN"/>
    <property type="match status" value="1"/>
</dbReference>
<comment type="caution">
    <text evidence="5">The sequence shown here is derived from an EMBL/GenBank/DDBJ whole genome shotgun (WGS) entry which is preliminary data.</text>
</comment>
<feature type="repeat" description="ANK" evidence="2">
    <location>
        <begin position="904"/>
        <end position="936"/>
    </location>
</feature>
<dbReference type="Gene3D" id="3.40.50.300">
    <property type="entry name" value="P-loop containing nucleotide triphosphate hydrolases"/>
    <property type="match status" value="1"/>
</dbReference>
<gene>
    <name evidence="5" type="ORF">CKM354_000831600</name>
</gene>
<evidence type="ECO:0000256" key="1">
    <source>
        <dbReference type="ARBA" id="ARBA00022737"/>
    </source>
</evidence>
<dbReference type="SMART" id="SM00248">
    <property type="entry name" value="ANK"/>
    <property type="match status" value="6"/>
</dbReference>
<evidence type="ECO:0000259" key="4">
    <source>
        <dbReference type="Pfam" id="PF24883"/>
    </source>
</evidence>
<dbReference type="Pfam" id="PF06985">
    <property type="entry name" value="HET"/>
    <property type="match status" value="1"/>
</dbReference>
<dbReference type="EMBL" id="BOLY01000005">
    <property type="protein sequence ID" value="GIZ45134.1"/>
    <property type="molecule type" value="Genomic_DNA"/>
</dbReference>
<dbReference type="SUPFAM" id="SSF48403">
    <property type="entry name" value="Ankyrin repeat"/>
    <property type="match status" value="1"/>
</dbReference>
<evidence type="ECO:0000313" key="5">
    <source>
        <dbReference type="EMBL" id="GIZ45134.1"/>
    </source>
</evidence>
<dbReference type="InterPro" id="IPR027417">
    <property type="entry name" value="P-loop_NTPase"/>
</dbReference>
<keyword evidence="2" id="KW-0040">ANK repeat</keyword>
<dbReference type="InterPro" id="IPR056884">
    <property type="entry name" value="NPHP3-like_N"/>
</dbReference>
<name>A0A9P3FJC8_9PEZI</name>
<evidence type="ECO:0000259" key="3">
    <source>
        <dbReference type="Pfam" id="PF06985"/>
    </source>
</evidence>
<feature type="domain" description="Nephrocystin 3-like N-terminal" evidence="4">
    <location>
        <begin position="273"/>
        <end position="428"/>
    </location>
</feature>
<feature type="domain" description="Heterokaryon incompatibility" evidence="3">
    <location>
        <begin position="20"/>
        <end position="111"/>
    </location>
</feature>
<reference evidence="5 6" key="1">
    <citation type="submission" date="2021-01" db="EMBL/GenBank/DDBJ databases">
        <title>Cercospora kikuchii MAFF 305040 whole genome shotgun sequence.</title>
        <authorList>
            <person name="Kashiwa T."/>
            <person name="Suzuki T."/>
        </authorList>
    </citation>
    <scope>NUCLEOTIDE SEQUENCE [LARGE SCALE GENOMIC DNA]</scope>
    <source>
        <strain evidence="5 6">MAFF 305040</strain>
    </source>
</reference>
<dbReference type="SUPFAM" id="SSF52540">
    <property type="entry name" value="P-loop containing nucleoside triphosphate hydrolases"/>
    <property type="match status" value="1"/>
</dbReference>
<feature type="repeat" description="ANK" evidence="2">
    <location>
        <begin position="937"/>
        <end position="969"/>
    </location>
</feature>
<sequence>MRLLNSSYNFCDYDDSPPPYAILSHTWSEKNEEELTYQDLKDGITTTTKSLTKLNLCRDWANEAGFEYFWIDTCCIDKRNDAEINYAIRSMWRWYLEAGVCFVYLSDLSKKRTRDTDWRDALKDCRWFTRGWTLQELIASRRIEFYARDGHIGSRKDLLPALKSITGINLGQPAPSHATRLSWVTKRATKRPEDKAYCMLGICDVSLDPRYGEGGDSAWRRLQDAITHRYGTIALEAQSTVTNDDHSATVLEALKFDALETRRNTISKATARTCKWILSHPACAKWLNLQRKFFWIKGKPGAGKSVLIKYLDQHVTRNLRKSNAIGIHFYFNARGEQLEKSFVGLYRSLLVQLMDLVPELMHELNALDIQFDLSQLQSVLTSVILAIDKQIWLFVDALDECREGDIRDLIDFLDGLQDAKLYVCLASRHYPFVKVPTDLQLSLEEVDQHKQDLSTYVEKLDLEGEELAQMQRQIVAKANGIFLWVVLVVKILQKDVERGRFHAMHSRLQEIPVGLPDLFKTIILRDDEHKEEFLLCLRWILYARRPLTLKEWYFAMMSGVDDGCLEWHEGVTDNRMETFLLSASKGLAELSKGKTTTAQFIHESVRDFLIRQGGFEEICGSHESSESIAHEQLKQHCLQGLAFSLPRQLEQKRMSKHLLTEEERSSLTARYPFAEYATTYVLHHADQAAITFPQAYFLAYVLTLGDWVNRVNAFQKSKPVVYSATPSLSYLCAERNLAWLVPRPTEAMSPDKQQRYVTPLIAAAIHSSWQVLKVFLNDMNVPNIEETILELKSKARFVTLPKALLEIPWLWAVENDLVHLTHHTLMFVLERHPAAKKRTYVNAVATASRGGHEKVMQMLLNLRADVDGNMYGNALHRALKEGHGDVLQMLLDAEGELDTWGGYETGTALHSASKYGRAKVVQMLLDAGANVNAQGPRGGTALQWASENGHEEVVELLLSAGADIDAPGGEYVNALAAASNNGHEKLAQMLLAQREKMEFQRGQKETKLRIDYLISHADRKEVWQSSNVCEHKSPK</sequence>
<dbReference type="Pfam" id="PF24883">
    <property type="entry name" value="NPHP3_N"/>
    <property type="match status" value="1"/>
</dbReference>
<dbReference type="RefSeq" id="XP_044659621.1">
    <property type="nucleotide sequence ID" value="XM_044803686.1"/>
</dbReference>
<dbReference type="Proteomes" id="UP000825890">
    <property type="component" value="Unassembled WGS sequence"/>
</dbReference>
<proteinExistence type="predicted"/>
<evidence type="ECO:0000256" key="2">
    <source>
        <dbReference type="PROSITE-ProRule" id="PRU00023"/>
    </source>
</evidence>
<dbReference type="PROSITE" id="PS50297">
    <property type="entry name" value="ANK_REP_REGION"/>
    <property type="match status" value="2"/>
</dbReference>
<keyword evidence="1" id="KW-0677">Repeat</keyword>
<accession>A0A9P3FJC8</accession>
<dbReference type="Pfam" id="PF12796">
    <property type="entry name" value="Ank_2"/>
    <property type="match status" value="1"/>
</dbReference>